<name>A0A328DHH8_9ASTE</name>
<keyword evidence="17" id="KW-1185">Reference proteome</keyword>
<proteinExistence type="predicted"/>
<evidence type="ECO:0000313" key="16">
    <source>
        <dbReference type="EMBL" id="RAL44954.1"/>
    </source>
</evidence>
<evidence type="ECO:0000256" key="9">
    <source>
        <dbReference type="ARBA" id="ARBA00023121"/>
    </source>
</evidence>
<dbReference type="GO" id="GO:0008289">
    <property type="term" value="F:lipid binding"/>
    <property type="evidence" value="ECO:0007669"/>
    <property type="project" value="UniProtKB-KW"/>
</dbReference>
<evidence type="ECO:0000256" key="13">
    <source>
        <dbReference type="PROSITE-ProRule" id="PRU00023"/>
    </source>
</evidence>
<keyword evidence="9" id="KW-0446">Lipid-binding</keyword>
<keyword evidence="11" id="KW-0539">Nucleus</keyword>
<dbReference type="Pfam" id="PF12796">
    <property type="entry name" value="Ank_2"/>
    <property type="match status" value="1"/>
</dbReference>
<dbReference type="InterPro" id="IPR036770">
    <property type="entry name" value="Ankyrin_rpt-contain_sf"/>
</dbReference>
<dbReference type="Proteomes" id="UP000249390">
    <property type="component" value="Unassembled WGS sequence"/>
</dbReference>
<dbReference type="SMART" id="SM00248">
    <property type="entry name" value="ANK"/>
    <property type="match status" value="4"/>
</dbReference>
<keyword evidence="6" id="KW-0677">Repeat</keyword>
<dbReference type="InterPro" id="IPR041243">
    <property type="entry name" value="STI1/HOP_DP"/>
</dbReference>
<feature type="domain" description="STI1/HOP DP" evidence="15">
    <location>
        <begin position="152"/>
        <end position="196"/>
    </location>
</feature>
<feature type="repeat" description="ANK" evidence="13">
    <location>
        <begin position="303"/>
        <end position="335"/>
    </location>
</feature>
<protein>
    <recommendedName>
        <fullName evidence="15">STI1/HOP DP domain-containing protein</fullName>
    </recommendedName>
</protein>
<evidence type="ECO:0000256" key="7">
    <source>
        <dbReference type="ARBA" id="ARBA00022805"/>
    </source>
</evidence>
<dbReference type="InterPro" id="IPR002110">
    <property type="entry name" value="Ankyrin_rpt"/>
</dbReference>
<comment type="subcellular location">
    <subcellularLocation>
        <location evidence="2">Cytoplasm</location>
    </subcellularLocation>
    <subcellularLocation>
        <location evidence="1">Nucleus</location>
    </subcellularLocation>
    <subcellularLocation>
        <location evidence="12">Plastid</location>
        <location evidence="12">Chloroplast outer membrane</location>
        <topology evidence="12">Peripheral membrane protein</topology>
        <orientation evidence="12">Cytoplasmic side</orientation>
    </subcellularLocation>
</comment>
<evidence type="ECO:0000256" key="14">
    <source>
        <dbReference type="SAM" id="MobiDB-lite"/>
    </source>
</evidence>
<dbReference type="PROSITE" id="PS50088">
    <property type="entry name" value="ANK_REPEAT"/>
    <property type="match status" value="2"/>
</dbReference>
<evidence type="ECO:0000256" key="4">
    <source>
        <dbReference type="ARBA" id="ARBA00022528"/>
    </source>
</evidence>
<evidence type="ECO:0000256" key="6">
    <source>
        <dbReference type="ARBA" id="ARBA00022737"/>
    </source>
</evidence>
<dbReference type="FunFam" id="1.25.40.20:FF:000049">
    <property type="entry name" value="Ankyrin repeat domain-containing protein 2"/>
    <property type="match status" value="1"/>
</dbReference>
<evidence type="ECO:0000256" key="8">
    <source>
        <dbReference type="ARBA" id="ARBA00023043"/>
    </source>
</evidence>
<evidence type="ECO:0000256" key="2">
    <source>
        <dbReference type="ARBA" id="ARBA00004496"/>
    </source>
</evidence>
<dbReference type="PANTHER" id="PTHR24203:SF45">
    <property type="entry name" value="ANKYRIN REPEAT DOMAIN 6"/>
    <property type="match status" value="1"/>
</dbReference>
<dbReference type="Gene3D" id="1.25.40.20">
    <property type="entry name" value="Ankyrin repeat-containing domain"/>
    <property type="match status" value="2"/>
</dbReference>
<dbReference type="PROSITE" id="PS50297">
    <property type="entry name" value="ANK_REP_REGION"/>
    <property type="match status" value="2"/>
</dbReference>
<dbReference type="SUPFAM" id="SSF48403">
    <property type="entry name" value="Ankyrin repeat"/>
    <property type="match status" value="1"/>
</dbReference>
<dbReference type="Pfam" id="PF17830">
    <property type="entry name" value="STI1-HOP_DP"/>
    <property type="match status" value="1"/>
</dbReference>
<feature type="region of interest" description="Disordered" evidence="14">
    <location>
        <begin position="13"/>
        <end position="32"/>
    </location>
</feature>
<comment type="caution">
    <text evidence="16">The sequence shown here is derived from an EMBL/GenBank/DDBJ whole genome shotgun (WGS) entry which is preliminary data.</text>
</comment>
<keyword evidence="4" id="KW-0150">Chloroplast</keyword>
<evidence type="ECO:0000313" key="17">
    <source>
        <dbReference type="Proteomes" id="UP000249390"/>
    </source>
</evidence>
<dbReference type="PANTHER" id="PTHR24203">
    <property type="entry name" value="ANKYRIN REPEAT FAMILY PROTEIN"/>
    <property type="match status" value="1"/>
</dbReference>
<accession>A0A328DHH8</accession>
<evidence type="ECO:0000259" key="15">
    <source>
        <dbReference type="Pfam" id="PF17830"/>
    </source>
</evidence>
<reference evidence="16 17" key="1">
    <citation type="submission" date="2018-06" db="EMBL/GenBank/DDBJ databases">
        <title>The Genome of Cuscuta australis (Dodder) Provides Insight into the Evolution of Plant Parasitism.</title>
        <authorList>
            <person name="Liu H."/>
        </authorList>
    </citation>
    <scope>NUCLEOTIDE SEQUENCE [LARGE SCALE GENOMIC DNA]</scope>
    <source>
        <strain evidence="17">cv. Yunnan</strain>
        <tissue evidence="16">Vines</tissue>
    </source>
</reference>
<dbReference type="EMBL" id="NQVE01000142">
    <property type="protein sequence ID" value="RAL44954.1"/>
    <property type="molecule type" value="Genomic_DNA"/>
</dbReference>
<evidence type="ECO:0000256" key="3">
    <source>
        <dbReference type="ARBA" id="ARBA00022490"/>
    </source>
</evidence>
<dbReference type="AlphaFoldDB" id="A0A328DHH8"/>
<dbReference type="GO" id="GO:0009707">
    <property type="term" value="C:chloroplast outer membrane"/>
    <property type="evidence" value="ECO:0007669"/>
    <property type="project" value="UniProtKB-SubCell"/>
</dbReference>
<keyword evidence="10" id="KW-0472">Membrane</keyword>
<evidence type="ECO:0000256" key="11">
    <source>
        <dbReference type="ARBA" id="ARBA00023242"/>
    </source>
</evidence>
<evidence type="ECO:0000256" key="12">
    <source>
        <dbReference type="ARBA" id="ARBA00060453"/>
    </source>
</evidence>
<keyword evidence="3" id="KW-0963">Cytoplasm</keyword>
<dbReference type="FunFam" id="1.25.40.20:FF:000106">
    <property type="entry name" value="Ankyrin repeat domain-containing protein 2"/>
    <property type="match status" value="1"/>
</dbReference>
<sequence>MFTLEFLFCEMSGTSSTDDMKSTKSSSTVTLSGQGNAAPLDGPGLENPFDFSALSGLLNDPSIKDLAEQIARDPSFNDMAEDLQKTFQGAASEGGIPHFDPQQYYATMEQVMQNPEFMTMTERLGNALVQDPRMSNMLERFSNPAQGVQFEEQIAHAKEDPSLKTILEEIERGGPAAMMRYWNDKDVLKKLGEAMGFADAEETSISGKNVPDKTEEVNEEDELTVHNYASVGDVDEEDELTVHNYASVGDVEGLKKALAAGGDRDEADSEGRSALHFACGYGEEECVRILLEAGAKVDALDKNKNTALHYAAGYGRKECVVLLLEYGAAVTLGNMDGKTPMDVAILNDQIDVLKLLEKDAFL</sequence>
<evidence type="ECO:0000256" key="1">
    <source>
        <dbReference type="ARBA" id="ARBA00004123"/>
    </source>
</evidence>
<dbReference type="GO" id="GO:0005634">
    <property type="term" value="C:nucleus"/>
    <property type="evidence" value="ECO:0007669"/>
    <property type="project" value="UniProtKB-SubCell"/>
</dbReference>
<keyword evidence="7" id="KW-1002">Plastid outer membrane</keyword>
<keyword evidence="5" id="KW-0934">Plastid</keyword>
<organism evidence="16 17">
    <name type="scientific">Cuscuta australis</name>
    <dbReference type="NCBI Taxonomy" id="267555"/>
    <lineage>
        <taxon>Eukaryota</taxon>
        <taxon>Viridiplantae</taxon>
        <taxon>Streptophyta</taxon>
        <taxon>Embryophyta</taxon>
        <taxon>Tracheophyta</taxon>
        <taxon>Spermatophyta</taxon>
        <taxon>Magnoliopsida</taxon>
        <taxon>eudicotyledons</taxon>
        <taxon>Gunneridae</taxon>
        <taxon>Pentapetalae</taxon>
        <taxon>asterids</taxon>
        <taxon>lamiids</taxon>
        <taxon>Solanales</taxon>
        <taxon>Convolvulaceae</taxon>
        <taxon>Cuscuteae</taxon>
        <taxon>Cuscuta</taxon>
        <taxon>Cuscuta subgen. Grammica</taxon>
        <taxon>Cuscuta sect. Cleistogrammica</taxon>
    </lineage>
</organism>
<evidence type="ECO:0000256" key="10">
    <source>
        <dbReference type="ARBA" id="ARBA00023136"/>
    </source>
</evidence>
<keyword evidence="8 13" id="KW-0040">ANK repeat</keyword>
<gene>
    <name evidence="16" type="ORF">DM860_003713</name>
</gene>
<evidence type="ECO:0000256" key="5">
    <source>
        <dbReference type="ARBA" id="ARBA00022640"/>
    </source>
</evidence>
<feature type="repeat" description="ANK" evidence="13">
    <location>
        <begin position="270"/>
        <end position="302"/>
    </location>
</feature>